<comment type="caution">
    <text evidence="5">The sequence shown here is derived from an EMBL/GenBank/DDBJ whole genome shotgun (WGS) entry which is preliminary data.</text>
</comment>
<sequence length="525" mass="59904">MITSTTELLIEAVGESGLPTGPGTRLFPRTSQLSEVSVKMRKEFAVHYDCIQSWFLRSSWTEKIESLTLMLKGLNNVDCLSLVLNTLMISSSKPTVYAESQYFTNFVYDKALHDHNRSLHPQTFTETRDADIEWYKTLEDSEQVLILIGLIRLGGGSVVHQIYERGVKIYNERAKDDKKIIKPVDIIEIKAATPTHTKSEYNEMQMRKDVERSSSFTYQLPVTPRVLNIKPAHMMEFEKCNPKDPYVMAVEKKRKTWNETINKYKIQVEGRPLKDTSKGKKGDKSTKTSKSSKSPSKSPKSSKTGKGSKSDKKKIDVSETVDQIQLLPVWIVKKIFSYLDAKTLKKIKSVNKYWAYAVTDLQKEQKARKTLDKFIRKMEESIDLSCVQIDATEKTHEPPKKAISPKKRLLELSKRGTTLPKLTGKLKRPLDNKSIAAEAAMQLADNYILPVSNLESFPRNMARAAPLYKVRSCMINEMGFNKTWFDETLEFSIVGTFVSQTTLRFPSRAEEPIVIKEEMESKTLS</sequence>
<feature type="domain" description="F-box" evidence="4">
    <location>
        <begin position="321"/>
        <end position="378"/>
    </location>
</feature>
<evidence type="ECO:0000259" key="4">
    <source>
        <dbReference type="PROSITE" id="PS50181"/>
    </source>
</evidence>
<evidence type="ECO:0000256" key="3">
    <source>
        <dbReference type="SAM" id="MobiDB-lite"/>
    </source>
</evidence>
<dbReference type="EMBL" id="VTPC01002009">
    <property type="protein sequence ID" value="KAF2900750.1"/>
    <property type="molecule type" value="Genomic_DNA"/>
</dbReference>
<dbReference type="OrthoDB" id="6751058at2759"/>
<evidence type="ECO:0000256" key="1">
    <source>
        <dbReference type="ARBA" id="ARBA00022574"/>
    </source>
</evidence>
<dbReference type="SUPFAM" id="SSF81383">
    <property type="entry name" value="F-box domain"/>
    <property type="match status" value="1"/>
</dbReference>
<keyword evidence="2" id="KW-0677">Repeat</keyword>
<evidence type="ECO:0000313" key="6">
    <source>
        <dbReference type="Proteomes" id="UP000801492"/>
    </source>
</evidence>
<dbReference type="PROSITE" id="PS50181">
    <property type="entry name" value="FBOX"/>
    <property type="match status" value="1"/>
</dbReference>
<name>A0A8K0GDK4_IGNLU</name>
<dbReference type="Gene3D" id="1.20.1280.50">
    <property type="match status" value="1"/>
</dbReference>
<dbReference type="InterPro" id="IPR001810">
    <property type="entry name" value="F-box_dom"/>
</dbReference>
<dbReference type="InterPro" id="IPR036047">
    <property type="entry name" value="F-box-like_dom_sf"/>
</dbReference>
<feature type="region of interest" description="Disordered" evidence="3">
    <location>
        <begin position="268"/>
        <end position="315"/>
    </location>
</feature>
<dbReference type="PANTHER" id="PTHR19872">
    <property type="entry name" value="UBIQUITIN LIGASE SPECIFICITY FACTOR/HREP PROTEIN"/>
    <property type="match status" value="1"/>
</dbReference>
<reference evidence="5" key="1">
    <citation type="submission" date="2019-08" db="EMBL/GenBank/DDBJ databases">
        <title>The genome of the North American firefly Photinus pyralis.</title>
        <authorList>
            <consortium name="Photinus pyralis genome working group"/>
            <person name="Fallon T.R."/>
            <person name="Sander Lower S.E."/>
            <person name="Weng J.-K."/>
        </authorList>
    </citation>
    <scope>NUCLEOTIDE SEQUENCE</scope>
    <source>
        <strain evidence="5">TRF0915ILg1</strain>
        <tissue evidence="5">Whole body</tissue>
    </source>
</reference>
<keyword evidence="1" id="KW-0853">WD repeat</keyword>
<dbReference type="PANTHER" id="PTHR19872:SF7">
    <property type="entry name" value="F-BOX AND WD REPEAT DOMAIN CONTAINING PROTEIN 10B-RELATED"/>
    <property type="match status" value="1"/>
</dbReference>
<feature type="compositionally biased region" description="Low complexity" evidence="3">
    <location>
        <begin position="288"/>
        <end position="307"/>
    </location>
</feature>
<proteinExistence type="predicted"/>
<accession>A0A8K0GDK4</accession>
<organism evidence="5 6">
    <name type="scientific">Ignelater luminosus</name>
    <name type="common">Cucubano</name>
    <name type="synonym">Pyrophorus luminosus</name>
    <dbReference type="NCBI Taxonomy" id="2038154"/>
    <lineage>
        <taxon>Eukaryota</taxon>
        <taxon>Metazoa</taxon>
        <taxon>Ecdysozoa</taxon>
        <taxon>Arthropoda</taxon>
        <taxon>Hexapoda</taxon>
        <taxon>Insecta</taxon>
        <taxon>Pterygota</taxon>
        <taxon>Neoptera</taxon>
        <taxon>Endopterygota</taxon>
        <taxon>Coleoptera</taxon>
        <taxon>Polyphaga</taxon>
        <taxon>Elateriformia</taxon>
        <taxon>Elateroidea</taxon>
        <taxon>Elateridae</taxon>
        <taxon>Agrypninae</taxon>
        <taxon>Pyrophorini</taxon>
        <taxon>Ignelater</taxon>
    </lineage>
</organism>
<keyword evidence="6" id="KW-1185">Reference proteome</keyword>
<evidence type="ECO:0000313" key="5">
    <source>
        <dbReference type="EMBL" id="KAF2900750.1"/>
    </source>
</evidence>
<dbReference type="AlphaFoldDB" id="A0A8K0GDK4"/>
<dbReference type="Proteomes" id="UP000801492">
    <property type="component" value="Unassembled WGS sequence"/>
</dbReference>
<evidence type="ECO:0000256" key="2">
    <source>
        <dbReference type="ARBA" id="ARBA00022737"/>
    </source>
</evidence>
<gene>
    <name evidence="5" type="ORF">ILUMI_05434</name>
</gene>
<dbReference type="InterPro" id="IPR051075">
    <property type="entry name" value="SCF_subunit_WD-repeat"/>
</dbReference>
<protein>
    <recommendedName>
        <fullName evidence="4">F-box domain-containing protein</fullName>
    </recommendedName>
</protein>
<feature type="compositionally biased region" description="Basic and acidic residues" evidence="3">
    <location>
        <begin position="268"/>
        <end position="286"/>
    </location>
</feature>